<feature type="domain" description="Rhodanese" evidence="1">
    <location>
        <begin position="30"/>
        <end position="107"/>
    </location>
</feature>
<dbReference type="Gene3D" id="3.40.250.10">
    <property type="entry name" value="Rhodanese-like domain"/>
    <property type="match status" value="2"/>
</dbReference>
<dbReference type="SMART" id="SM00450">
    <property type="entry name" value="RHOD"/>
    <property type="match status" value="1"/>
</dbReference>
<dbReference type="SUPFAM" id="SSF52821">
    <property type="entry name" value="Rhodanese/Cell cycle control phosphatase"/>
    <property type="match status" value="2"/>
</dbReference>
<dbReference type="AlphaFoldDB" id="A0AAV5E805"/>
<keyword evidence="3" id="KW-1185">Reference proteome</keyword>
<comment type="caution">
    <text evidence="2">The sequence shown here is derived from an EMBL/GenBank/DDBJ whole genome shotgun (WGS) entry which is preliminary data.</text>
</comment>
<dbReference type="Proteomes" id="UP001054889">
    <property type="component" value="Unassembled WGS sequence"/>
</dbReference>
<feature type="domain" description="Rhodanese" evidence="1">
    <location>
        <begin position="131"/>
        <end position="160"/>
    </location>
</feature>
<dbReference type="GO" id="GO:0003824">
    <property type="term" value="F:catalytic activity"/>
    <property type="evidence" value="ECO:0007669"/>
    <property type="project" value="InterPro"/>
</dbReference>
<dbReference type="InterPro" id="IPR044684">
    <property type="entry name" value="STR17/STR18/HARC1-like"/>
</dbReference>
<sequence length="173" mass="18959">MGSLRGGGDTKQGETMVPMVDAEEACALLSSATHQYLDVRMWEDFDKGHVAGARNVPYYLSVTPHGKEKNPHFVDQVAALYGRDDRLIVGCRSGIRSKLATADLLNAVLFTTCIPATVVTVDVTAARELVASAGLRYLDVRTEEEWSKGHLDNSLNVPYMFITSQGVSERQEI</sequence>
<accession>A0AAV5E805</accession>
<dbReference type="EMBL" id="BQKI01000074">
    <property type="protein sequence ID" value="GJN18740.1"/>
    <property type="molecule type" value="Genomic_DNA"/>
</dbReference>
<dbReference type="PANTHER" id="PTHR44542">
    <property type="entry name" value="THIOSULFATE SULFURTRANSFERASE 18"/>
    <property type="match status" value="1"/>
</dbReference>
<dbReference type="PANTHER" id="PTHR44542:SF5">
    <property type="entry name" value="OS12G0428000 PROTEIN"/>
    <property type="match status" value="1"/>
</dbReference>
<name>A0AAV5E805_ELECO</name>
<organism evidence="2 3">
    <name type="scientific">Eleusine coracana subsp. coracana</name>
    <dbReference type="NCBI Taxonomy" id="191504"/>
    <lineage>
        <taxon>Eukaryota</taxon>
        <taxon>Viridiplantae</taxon>
        <taxon>Streptophyta</taxon>
        <taxon>Embryophyta</taxon>
        <taxon>Tracheophyta</taxon>
        <taxon>Spermatophyta</taxon>
        <taxon>Magnoliopsida</taxon>
        <taxon>Liliopsida</taxon>
        <taxon>Poales</taxon>
        <taxon>Poaceae</taxon>
        <taxon>PACMAD clade</taxon>
        <taxon>Chloridoideae</taxon>
        <taxon>Cynodonteae</taxon>
        <taxon>Eleusininae</taxon>
        <taxon>Eleusine</taxon>
    </lineage>
</organism>
<evidence type="ECO:0000313" key="2">
    <source>
        <dbReference type="EMBL" id="GJN18740.1"/>
    </source>
</evidence>
<proteinExistence type="predicted"/>
<evidence type="ECO:0000313" key="3">
    <source>
        <dbReference type="Proteomes" id="UP001054889"/>
    </source>
</evidence>
<dbReference type="InterPro" id="IPR001763">
    <property type="entry name" value="Rhodanese-like_dom"/>
</dbReference>
<evidence type="ECO:0000259" key="1">
    <source>
        <dbReference type="PROSITE" id="PS50206"/>
    </source>
</evidence>
<protein>
    <recommendedName>
        <fullName evidence="1">Rhodanese domain-containing protein</fullName>
    </recommendedName>
</protein>
<reference evidence="2" key="2">
    <citation type="submission" date="2021-12" db="EMBL/GenBank/DDBJ databases">
        <title>Resequencing data analysis of finger millet.</title>
        <authorList>
            <person name="Hatakeyama M."/>
            <person name="Aluri S."/>
            <person name="Balachadran M.T."/>
            <person name="Sivarajan S.R."/>
            <person name="Poveda L."/>
            <person name="Shimizu-Inatsugi R."/>
            <person name="Schlapbach R."/>
            <person name="Sreeman S.M."/>
            <person name="Shimizu K.K."/>
        </authorList>
    </citation>
    <scope>NUCLEOTIDE SEQUENCE</scope>
</reference>
<dbReference type="InterPro" id="IPR036873">
    <property type="entry name" value="Rhodanese-like_dom_sf"/>
</dbReference>
<dbReference type="Pfam" id="PF00581">
    <property type="entry name" value="Rhodanese"/>
    <property type="match status" value="1"/>
</dbReference>
<reference evidence="2" key="1">
    <citation type="journal article" date="2018" name="DNA Res.">
        <title>Multiple hybrid de novo genome assembly of finger millet, an orphan allotetraploid crop.</title>
        <authorList>
            <person name="Hatakeyama M."/>
            <person name="Aluri S."/>
            <person name="Balachadran M.T."/>
            <person name="Sivarajan S.R."/>
            <person name="Patrignani A."/>
            <person name="Gruter S."/>
            <person name="Poveda L."/>
            <person name="Shimizu-Inatsugi R."/>
            <person name="Baeten J."/>
            <person name="Francoijs K.J."/>
            <person name="Nataraja K.N."/>
            <person name="Reddy Y.A.N."/>
            <person name="Phadnis S."/>
            <person name="Ravikumar R.L."/>
            <person name="Schlapbach R."/>
            <person name="Sreeman S.M."/>
            <person name="Shimizu K.K."/>
        </authorList>
    </citation>
    <scope>NUCLEOTIDE SEQUENCE</scope>
</reference>
<dbReference type="CDD" id="cd00158">
    <property type="entry name" value="RHOD"/>
    <property type="match status" value="1"/>
</dbReference>
<dbReference type="PROSITE" id="PS50206">
    <property type="entry name" value="RHODANESE_3"/>
    <property type="match status" value="2"/>
</dbReference>
<gene>
    <name evidence="2" type="primary">gb05936</name>
    <name evidence="2" type="ORF">PR202_gb05936</name>
</gene>